<reference evidence="16" key="1">
    <citation type="journal article" date="2006" name="Science">
        <title>Ancient noncoding elements conserved in the human genome.</title>
        <authorList>
            <person name="Venkatesh B."/>
            <person name="Kirkness E.F."/>
            <person name="Loh Y.H."/>
            <person name="Halpern A.L."/>
            <person name="Lee A.P."/>
            <person name="Johnson J."/>
            <person name="Dandona N."/>
            <person name="Viswanathan L.D."/>
            <person name="Tay A."/>
            <person name="Venter J.C."/>
            <person name="Strausberg R.L."/>
            <person name="Brenner S."/>
        </authorList>
    </citation>
    <scope>NUCLEOTIDE SEQUENCE [LARGE SCALE GENOMIC DNA]</scope>
</reference>
<dbReference type="InterPro" id="IPR009030">
    <property type="entry name" value="Growth_fac_rcpt_cys_sf"/>
</dbReference>
<dbReference type="CDD" id="cd00054">
    <property type="entry name" value="EGF_CA"/>
    <property type="match status" value="2"/>
</dbReference>
<dbReference type="InterPro" id="IPR001881">
    <property type="entry name" value="EGF-like_Ca-bd_dom"/>
</dbReference>
<dbReference type="Pfam" id="PF07645">
    <property type="entry name" value="EGF_CA"/>
    <property type="match status" value="2"/>
</dbReference>
<name>A0A4W3JIE4_CALMI</name>
<keyword evidence="8" id="KW-0413">Isomerase</keyword>
<dbReference type="InterPro" id="IPR049883">
    <property type="entry name" value="NOTCH1_EGF-like"/>
</dbReference>
<reference evidence="16" key="2">
    <citation type="journal article" date="2007" name="PLoS Biol.">
        <title>Survey sequencing and comparative analysis of the elephant shark (Callorhinchus milii) genome.</title>
        <authorList>
            <person name="Venkatesh B."/>
            <person name="Kirkness E.F."/>
            <person name="Loh Y.H."/>
            <person name="Halpern A.L."/>
            <person name="Lee A.P."/>
            <person name="Johnson J."/>
            <person name="Dandona N."/>
            <person name="Viswanathan L.D."/>
            <person name="Tay A."/>
            <person name="Venter J.C."/>
            <person name="Strausberg R.L."/>
            <person name="Brenner S."/>
        </authorList>
    </citation>
    <scope>NUCLEOTIDE SEQUENCE [LARGE SCALE GENOMIC DNA]</scope>
</reference>
<evidence type="ECO:0000256" key="3">
    <source>
        <dbReference type="ARBA" id="ARBA00012723"/>
    </source>
</evidence>
<keyword evidence="9" id="KW-0676">Redox-active center</keyword>
<dbReference type="GO" id="GO:0005509">
    <property type="term" value="F:calcium ion binding"/>
    <property type="evidence" value="ECO:0007669"/>
    <property type="project" value="InterPro"/>
</dbReference>
<keyword evidence="6" id="KW-0677">Repeat</keyword>
<dbReference type="FunFam" id="2.10.25.10:FF:000038">
    <property type="entry name" value="Fibrillin 2"/>
    <property type="match status" value="1"/>
</dbReference>
<dbReference type="Proteomes" id="UP000314986">
    <property type="component" value="Unassembled WGS sequence"/>
</dbReference>
<dbReference type="PANTHER" id="PTHR24034">
    <property type="entry name" value="EGF-LIKE DOMAIN-CONTAINING PROTEIN"/>
    <property type="match status" value="1"/>
</dbReference>
<dbReference type="PROSITE" id="PS01248">
    <property type="entry name" value="EGF_LAM_1"/>
    <property type="match status" value="1"/>
</dbReference>
<dbReference type="InterPro" id="IPR002049">
    <property type="entry name" value="LE_dom"/>
</dbReference>
<dbReference type="PROSITE" id="PS00010">
    <property type="entry name" value="ASX_HYDROXYL"/>
    <property type="match status" value="1"/>
</dbReference>
<evidence type="ECO:0000256" key="10">
    <source>
        <dbReference type="ARBA" id="ARBA00049626"/>
    </source>
</evidence>
<dbReference type="Ensembl" id="ENSCMIT00000038373.1">
    <property type="protein sequence ID" value="ENSCMIP00000037828.1"/>
    <property type="gene ID" value="ENSCMIG00000015896.1"/>
</dbReference>
<comment type="function">
    <text evidence="10">Protein disulfide isomerase. Promotes the localization of acetylcholine receptors (AChRs) to the plasma membrane.</text>
</comment>
<dbReference type="SMART" id="SM00181">
    <property type="entry name" value="EGF"/>
    <property type="match status" value="3"/>
</dbReference>
<proteinExistence type="inferred from homology"/>
<dbReference type="InterPro" id="IPR018097">
    <property type="entry name" value="EGF_Ca-bd_CS"/>
</dbReference>
<evidence type="ECO:0000256" key="9">
    <source>
        <dbReference type="ARBA" id="ARBA00023284"/>
    </source>
</evidence>
<dbReference type="InterPro" id="IPR050751">
    <property type="entry name" value="ECM_structural_protein"/>
</dbReference>
<evidence type="ECO:0000313" key="16">
    <source>
        <dbReference type="Proteomes" id="UP000314986"/>
    </source>
</evidence>
<dbReference type="Gene3D" id="2.10.25.10">
    <property type="entry name" value="Laminin"/>
    <property type="match status" value="1"/>
</dbReference>
<evidence type="ECO:0000256" key="13">
    <source>
        <dbReference type="SAM" id="MobiDB-lite"/>
    </source>
</evidence>
<comment type="catalytic activity">
    <reaction evidence="1">
        <text>Catalyzes the rearrangement of -S-S- bonds in proteins.</text>
        <dbReference type="EC" id="5.3.4.1"/>
    </reaction>
</comment>
<evidence type="ECO:0000259" key="14">
    <source>
        <dbReference type="PROSITE" id="PS50026"/>
    </source>
</evidence>
<evidence type="ECO:0000256" key="8">
    <source>
        <dbReference type="ARBA" id="ARBA00023235"/>
    </source>
</evidence>
<dbReference type="GeneTree" id="ENSGT00940000160071"/>
<dbReference type="STRING" id="7868.ENSCMIP00000037828"/>
<dbReference type="PROSITE" id="PS01187">
    <property type="entry name" value="EGF_CA"/>
    <property type="match status" value="1"/>
</dbReference>
<dbReference type="AlphaFoldDB" id="A0A4W3JIE4"/>
<organism evidence="15 16">
    <name type="scientific">Callorhinchus milii</name>
    <name type="common">Ghost shark</name>
    <dbReference type="NCBI Taxonomy" id="7868"/>
    <lineage>
        <taxon>Eukaryota</taxon>
        <taxon>Metazoa</taxon>
        <taxon>Chordata</taxon>
        <taxon>Craniata</taxon>
        <taxon>Vertebrata</taxon>
        <taxon>Chondrichthyes</taxon>
        <taxon>Holocephali</taxon>
        <taxon>Chimaeriformes</taxon>
        <taxon>Callorhinchidae</taxon>
        <taxon>Callorhinchus</taxon>
    </lineage>
</organism>
<evidence type="ECO:0000256" key="5">
    <source>
        <dbReference type="ARBA" id="ARBA00022729"/>
    </source>
</evidence>
<dbReference type="PANTHER" id="PTHR24034:SF110">
    <property type="entry name" value="PROTEIN DISULFIDE ISOMERASE CRELD2"/>
    <property type="match status" value="1"/>
</dbReference>
<keyword evidence="7" id="KW-1015">Disulfide bond</keyword>
<keyword evidence="4 12" id="KW-0245">EGF-like domain</keyword>
<evidence type="ECO:0000256" key="7">
    <source>
        <dbReference type="ARBA" id="ARBA00023157"/>
    </source>
</evidence>
<evidence type="ECO:0000256" key="11">
    <source>
        <dbReference type="ARBA" id="ARBA00049822"/>
    </source>
</evidence>
<comment type="caution">
    <text evidence="12">Lacks conserved residue(s) required for the propagation of feature annotation.</text>
</comment>
<feature type="region of interest" description="Disordered" evidence="13">
    <location>
        <begin position="391"/>
        <end position="413"/>
    </location>
</feature>
<dbReference type="EC" id="5.3.4.1" evidence="3"/>
<reference evidence="15" key="5">
    <citation type="submission" date="2025-09" db="UniProtKB">
        <authorList>
            <consortium name="Ensembl"/>
        </authorList>
    </citation>
    <scope>IDENTIFICATION</scope>
</reference>
<evidence type="ECO:0000313" key="15">
    <source>
        <dbReference type="Ensembl" id="ENSCMIP00000037828.1"/>
    </source>
</evidence>
<dbReference type="SMART" id="SM00179">
    <property type="entry name" value="EGF_CA"/>
    <property type="match status" value="2"/>
</dbReference>
<dbReference type="InterPro" id="IPR000152">
    <property type="entry name" value="EGF-type_Asp/Asn_hydroxyl_site"/>
</dbReference>
<dbReference type="SMART" id="SM00261">
    <property type="entry name" value="FU"/>
    <property type="match status" value="2"/>
</dbReference>
<gene>
    <name evidence="15" type="primary">creld2</name>
</gene>
<evidence type="ECO:0000256" key="12">
    <source>
        <dbReference type="PROSITE-ProRule" id="PRU00076"/>
    </source>
</evidence>
<accession>A0A4W3JIE4</accession>
<dbReference type="InterPro" id="IPR000742">
    <property type="entry name" value="EGF"/>
</dbReference>
<reference evidence="16" key="3">
    <citation type="journal article" date="2014" name="Nature">
        <title>Elephant shark genome provides unique insights into gnathostome evolution.</title>
        <authorList>
            <consortium name="International Elephant Shark Genome Sequencing Consortium"/>
            <person name="Venkatesh B."/>
            <person name="Lee A.P."/>
            <person name="Ravi V."/>
            <person name="Maurya A.K."/>
            <person name="Lian M.M."/>
            <person name="Swann J.B."/>
            <person name="Ohta Y."/>
            <person name="Flajnik M.F."/>
            <person name="Sutoh Y."/>
            <person name="Kasahara M."/>
            <person name="Hoon S."/>
            <person name="Gangu V."/>
            <person name="Roy S.W."/>
            <person name="Irimia M."/>
            <person name="Korzh V."/>
            <person name="Kondrychyn I."/>
            <person name="Lim Z.W."/>
            <person name="Tay B.H."/>
            <person name="Tohari S."/>
            <person name="Kong K.W."/>
            <person name="Ho S."/>
            <person name="Lorente-Galdos B."/>
            <person name="Quilez J."/>
            <person name="Marques-Bonet T."/>
            <person name="Raney B.J."/>
            <person name="Ingham P.W."/>
            <person name="Tay A."/>
            <person name="Hillier L.W."/>
            <person name="Minx P."/>
            <person name="Boehm T."/>
            <person name="Wilson R.K."/>
            <person name="Brenner S."/>
            <person name="Warren W.C."/>
        </authorList>
    </citation>
    <scope>NUCLEOTIDE SEQUENCE [LARGE SCALE GENOMIC DNA]</scope>
</reference>
<sequence length="413" mass="45685">MHFYCCILKKSHSPTQTPDSRKRTVRQETVTLHGLLSMPFDSWAGRSLYAPAEPAEVYLGPAKIFGLQNLEKMFLVLALVGYSLIPDTGIEDTTRKNFGGGNTDWEERRLSKYEFSETRLVEIIESLCQNSEFECNLMVETNEEYIENWWFNMQKKNPNLFLWFCVDTIKVCCPAGSYGPDCIGCPGGADRPCNEHGSCDGDGTRTGDGSCSCTKEYEGAECLDCTEGYYSEFQNETHSICTACHPGCKTCIGPSNSHCTICASGWVEEDSDTVPDGVVCLDVDECAENSPCEQHQYCSNTEGSYLCKVCNDVCDSCTSEGADKCINCTTGYTMEEATCVDINECSLTVMVCTQENEACINTEGSYKCVCAEGYEDRDGLCVEGKVPEDVEHSEGRQTMEDETATDVNPHEDL</sequence>
<keyword evidence="5" id="KW-0732">Signal</keyword>
<dbReference type="SUPFAM" id="SSF57184">
    <property type="entry name" value="Growth factor receptor domain"/>
    <property type="match status" value="1"/>
</dbReference>
<keyword evidence="16" id="KW-1185">Reference proteome</keyword>
<dbReference type="PROSITE" id="PS50026">
    <property type="entry name" value="EGF_3"/>
    <property type="match status" value="1"/>
</dbReference>
<dbReference type="InParanoid" id="A0A4W3JIE4"/>
<evidence type="ECO:0000256" key="1">
    <source>
        <dbReference type="ARBA" id="ARBA00001182"/>
    </source>
</evidence>
<evidence type="ECO:0000256" key="2">
    <source>
        <dbReference type="ARBA" id="ARBA00005897"/>
    </source>
</evidence>
<reference evidence="15" key="4">
    <citation type="submission" date="2025-08" db="UniProtKB">
        <authorList>
            <consortium name="Ensembl"/>
        </authorList>
    </citation>
    <scope>IDENTIFICATION</scope>
</reference>
<comment type="similarity">
    <text evidence="2">Belongs to the CRELD family.</text>
</comment>
<dbReference type="PROSITE" id="PS00022">
    <property type="entry name" value="EGF_1"/>
    <property type="match status" value="1"/>
</dbReference>
<evidence type="ECO:0000256" key="4">
    <source>
        <dbReference type="ARBA" id="ARBA00022536"/>
    </source>
</evidence>
<feature type="domain" description="EGF-like" evidence="14">
    <location>
        <begin position="341"/>
        <end position="380"/>
    </location>
</feature>
<dbReference type="InterPro" id="IPR006212">
    <property type="entry name" value="Furin_repeat"/>
</dbReference>
<evidence type="ECO:0000256" key="6">
    <source>
        <dbReference type="ARBA" id="ARBA00022737"/>
    </source>
</evidence>
<dbReference type="GO" id="GO:0003756">
    <property type="term" value="F:protein disulfide isomerase activity"/>
    <property type="evidence" value="ECO:0007669"/>
    <property type="project" value="UniProtKB-EC"/>
</dbReference>
<protein>
    <recommendedName>
        <fullName evidence="3">protein disulfide-isomerase</fullName>
        <ecNumber evidence="3">5.3.4.1</ecNumber>
    </recommendedName>
    <alternativeName>
        <fullName evidence="11">Cysteine-rich with EGF-like domain protein 1</fullName>
    </alternativeName>
</protein>